<feature type="region of interest" description="Disordered" evidence="1">
    <location>
        <begin position="1"/>
        <end position="22"/>
    </location>
</feature>
<reference evidence="3 4" key="1">
    <citation type="submission" date="2022-11" db="EMBL/GenBank/DDBJ databases">
        <title>Draft genome sequence of Saccharopolyspora sp. WRP15-2 isolated from rhizosphere soils of wild rice in Thailand.</title>
        <authorList>
            <person name="Duangmal K."/>
            <person name="Kammanee S."/>
            <person name="Muangham S."/>
        </authorList>
    </citation>
    <scope>NUCLEOTIDE SEQUENCE [LARGE SCALE GENOMIC DNA]</scope>
    <source>
        <strain evidence="3 4">WRP15-2</strain>
    </source>
</reference>
<keyword evidence="2" id="KW-0812">Transmembrane</keyword>
<organism evidence="3 4">
    <name type="scientific">Saccharopolyspora oryzae</name>
    <dbReference type="NCBI Taxonomy" id="2997343"/>
    <lineage>
        <taxon>Bacteria</taxon>
        <taxon>Bacillati</taxon>
        <taxon>Actinomycetota</taxon>
        <taxon>Actinomycetes</taxon>
        <taxon>Pseudonocardiales</taxon>
        <taxon>Pseudonocardiaceae</taxon>
        <taxon>Saccharopolyspora</taxon>
    </lineage>
</organism>
<keyword evidence="2" id="KW-0472">Membrane</keyword>
<gene>
    <name evidence="3" type="ORF">OU415_14165</name>
</gene>
<sequence length="89" mass="9646">MTKTSSPQRVRAGAPGTMPMRTAVSPERPVRWWDRPMLLCSALFTVIQVWALIVVLISVQPEGVVRVALASVMAAAVMAVVSAWGRART</sequence>
<name>A0ABT4UY00_9PSEU</name>
<keyword evidence="2" id="KW-1133">Transmembrane helix</keyword>
<dbReference type="RefSeq" id="WP_270949192.1">
    <property type="nucleotide sequence ID" value="NZ_JAQGLA010000017.1"/>
</dbReference>
<keyword evidence="4" id="KW-1185">Reference proteome</keyword>
<evidence type="ECO:0000313" key="3">
    <source>
        <dbReference type="EMBL" id="MDA3626588.1"/>
    </source>
</evidence>
<evidence type="ECO:0000313" key="4">
    <source>
        <dbReference type="Proteomes" id="UP001210380"/>
    </source>
</evidence>
<proteinExistence type="predicted"/>
<evidence type="ECO:0000256" key="1">
    <source>
        <dbReference type="SAM" id="MobiDB-lite"/>
    </source>
</evidence>
<dbReference type="Proteomes" id="UP001210380">
    <property type="component" value="Unassembled WGS sequence"/>
</dbReference>
<feature type="transmembrane region" description="Helical" evidence="2">
    <location>
        <begin position="63"/>
        <end position="84"/>
    </location>
</feature>
<protein>
    <submittedName>
        <fullName evidence="3">Uncharacterized protein</fullName>
    </submittedName>
</protein>
<evidence type="ECO:0000256" key="2">
    <source>
        <dbReference type="SAM" id="Phobius"/>
    </source>
</evidence>
<comment type="caution">
    <text evidence="3">The sequence shown here is derived from an EMBL/GenBank/DDBJ whole genome shotgun (WGS) entry which is preliminary data.</text>
</comment>
<feature type="transmembrane region" description="Helical" evidence="2">
    <location>
        <begin position="37"/>
        <end position="57"/>
    </location>
</feature>
<accession>A0ABT4UY00</accession>
<dbReference type="EMBL" id="JAQGLA010000017">
    <property type="protein sequence ID" value="MDA3626588.1"/>
    <property type="molecule type" value="Genomic_DNA"/>
</dbReference>